<dbReference type="PANTHER" id="PTHR46919:SF2">
    <property type="entry name" value="SACSIN"/>
    <property type="match status" value="1"/>
</dbReference>
<dbReference type="InterPro" id="IPR036890">
    <property type="entry name" value="HATPase_C_sf"/>
</dbReference>
<dbReference type="HOGENOM" id="CLU_000417_0_0_1"/>
<gene>
    <name evidence="2" type="ORF">LOTGIDRAFT_175290</name>
</gene>
<dbReference type="PANTHER" id="PTHR46919">
    <property type="entry name" value="ZINC FINGER, C3HC4 TYPE (RING FINGER) FAMILY PROTEIN"/>
    <property type="match status" value="1"/>
</dbReference>
<sequence>MESDETSDGDFSEIKLPPIIDQLKRLLEQYSDGQIIKELIQNAEDGGATEVKFLYTGKKHEEIKHSIKTWKETPIKIAMQAPALCAYNNGIFTDKDWRGIAAIQCSQKENEPLKVGRFGLGFKSVFHLTDFPLIISGDKVMVMNPLASVSKVVFKRKLRKIDSDSQEAMLKLIGDKFGFSKLCFKDRYQGTLFWFPLRTEPSELSRDTYTYEKIQDIFRGLKDLAPSILLFLKKIEFIEVSEESENDLIYRVQISAKKEEDLHHIREQRGDFLLQVEELNGKLANEYFFHYMKLSIKCEGKKWLSEEKNTKDWIVVNHYHGGSVSDGLQRLIDDEEWSYSPYVSVAGCLSNCDEQFKGHIYCFLPLPLERTSPTGLPVHINGFFALSQDRHHIKWMSSEEEKRNGHSENSVEWNKILATEILPLVYSELLTYLTKAGIDTNTIYKLLPKPELITENWKIFIKPLFKQLYKKNIIFTKTSGGKWIKPEEAIVLVKEEYPDTILKVIEDVYLLKKTNVACLPDVFVESLKSHGRIEVSDSSCLHSFLINHDGIFDLMDINQKMKLLEYFISNDIEKLQGLKILPLANGDFQILDAEEETVFWCEAESLKLFTGMESRFLLNDLSQDISQKLIDRFQVKQLMSEHIPELLQECIEINSFRHKEITPQITDWLNVVWKYIHKNEDVFQLSWISHLHLLPFHKENKLIQVDSVSILSSKEKMDTLDPQLSNSLENLGVKIITSLSNTISALVEGKFVQYPTTEGIFNCMKKITSKQQIEQFNQAASTKERIQLLEKFTNLSGDQVLQISELVRKLEIFEVMNSNRYVCLNEINKMYYRGNHPELPIPYKRTVIKCSSESIKKVGRICGCVFLEYEELIEDILSSLPSYNKPEQLKFMEFFLNHLSHFEKEIKIMKLAGDICFIENKSGELVKPRDLLDPSSTLLKDMFQPCDFPSNNCDIKKLKKLGLRFEEDLTGKDILKLADTVIDDGTGSDEIFKKGMALCQWIDKYNDRLDQGLIYLLTSKTICPIMNKRPEYYPKTLPFMGEDAMFQFKKPQDLFSCKDANLVGGVGVLSNEDIPKCFITYIKPVDGEVFEQLKLVTLRYDPKDKIEFLPVLNKIYQYINNTNLKIPDEILNQKIVWTGSTFQKLSYVYCTEKKDDLPLQPYRYLLPPEIKEYRNLFEKFGCMKEQNDQMLLDVLSNIREEHDTNQTLDELDVSKDTSIVLQIINKLANSPEDYSQCILLPIHTDSSKLLLKPASEDEIFYVHKEISSYTANRFNVPALNDRVLCDADKFDMNFGQDEPLTTRLKNLLNDYTDGFTVPKEIIQNADDAGASVVKFLYDERTMPEALKCLFDEGMEPVQGPAFWAYNDAKFTDTDYENITKLAGATKKDDQMKIGRFGLGFNSVYNLTDTPSFISGDTYVIFDPHETHLQKSGLKIKLNYPKNRKMRQKMKGQFYPFDGVFQCKVLKEEQVDFNGTLFRFPLRIQSEAAKSLIKDFCYSKHEMKEFIQKIADGCGNLLLFTQNVRKIELHHLHKGGKPNDAQLILEVTKSSNRDNISALKILTSQYSQRQDGQLSQLSEEIEILVSVKRTETAQDYFELPHNEKTLTYLISWSFGKDKVVNAAKRKEFKGLLPIAGTAVLKNNQDDDTSDFGFYDKSHLFCFLPLPIPTSLPAHVNGSFAVQSSRRDLVWKNEDDIDVPEDEWNMCLLEDACCQAYLLMMTTMARDVPEEKYNRLWPNISQCVSRHDKVLSRHIYQTICAGDYRVFQSNNEPVSIYNAIFLDPTLREKDVIGEIALKALCHFSITRMDSLISHFHGGISVVDLLPNVWKQFKSVGCEEVIRHRMVTIEIFYSCLFFPTLTDKFWSPEEIDELLLYSFQLKNDRINKLIETSDCIPTKPNHKRLKPSLLIHPNGEISELFDESEERFPDDTKLKT</sequence>
<dbReference type="EMBL" id="KB201727">
    <property type="protein sequence ID" value="ESO94902.1"/>
    <property type="molecule type" value="Genomic_DNA"/>
</dbReference>
<dbReference type="OMA" id="MFHFTEL"/>
<dbReference type="Pfam" id="PF25794">
    <property type="entry name" value="SACS"/>
    <property type="match status" value="2"/>
</dbReference>
<dbReference type="OrthoDB" id="5963011at2759"/>
<dbReference type="STRING" id="225164.V4ADI1"/>
<feature type="domain" description="Sacsin/Nov" evidence="1">
    <location>
        <begin position="18"/>
        <end position="246"/>
    </location>
</feature>
<dbReference type="KEGG" id="lgi:LOTGIDRAFT_175290"/>
<feature type="domain" description="Sacsin/Nov" evidence="1">
    <location>
        <begin position="1298"/>
        <end position="1538"/>
    </location>
</feature>
<dbReference type="Proteomes" id="UP000030746">
    <property type="component" value="Unassembled WGS sequence"/>
</dbReference>
<evidence type="ECO:0000313" key="3">
    <source>
        <dbReference type="Proteomes" id="UP000030746"/>
    </source>
</evidence>
<accession>V4ADI1</accession>
<dbReference type="InterPro" id="IPR058210">
    <property type="entry name" value="SACS/Nov_dom"/>
</dbReference>
<dbReference type="CTD" id="20243125"/>
<keyword evidence="3" id="KW-1185">Reference proteome</keyword>
<dbReference type="SUPFAM" id="SSF55874">
    <property type="entry name" value="ATPase domain of HSP90 chaperone/DNA topoisomerase II/histidine kinase"/>
    <property type="match status" value="2"/>
</dbReference>
<dbReference type="NCBIfam" id="NF047352">
    <property type="entry name" value="P_loop_sacsin"/>
    <property type="match status" value="2"/>
</dbReference>
<dbReference type="GeneID" id="20243125"/>
<proteinExistence type="predicted"/>
<name>V4ADI1_LOTGI</name>
<evidence type="ECO:0000259" key="1">
    <source>
        <dbReference type="Pfam" id="PF25794"/>
    </source>
</evidence>
<feature type="non-terminal residue" evidence="2">
    <location>
        <position position="1933"/>
    </location>
</feature>
<evidence type="ECO:0000313" key="2">
    <source>
        <dbReference type="EMBL" id="ESO94902.1"/>
    </source>
</evidence>
<reference evidence="2 3" key="1">
    <citation type="journal article" date="2013" name="Nature">
        <title>Insights into bilaterian evolution from three spiralian genomes.</title>
        <authorList>
            <person name="Simakov O."/>
            <person name="Marletaz F."/>
            <person name="Cho S.J."/>
            <person name="Edsinger-Gonzales E."/>
            <person name="Havlak P."/>
            <person name="Hellsten U."/>
            <person name="Kuo D.H."/>
            <person name="Larsson T."/>
            <person name="Lv J."/>
            <person name="Arendt D."/>
            <person name="Savage R."/>
            <person name="Osoegawa K."/>
            <person name="de Jong P."/>
            <person name="Grimwood J."/>
            <person name="Chapman J.A."/>
            <person name="Shapiro H."/>
            <person name="Aerts A."/>
            <person name="Otillar R.P."/>
            <person name="Terry A.Y."/>
            <person name="Boore J.L."/>
            <person name="Grigoriev I.V."/>
            <person name="Lindberg D.R."/>
            <person name="Seaver E.C."/>
            <person name="Weisblat D.A."/>
            <person name="Putnam N.H."/>
            <person name="Rokhsar D.S."/>
        </authorList>
    </citation>
    <scope>NUCLEOTIDE SEQUENCE [LARGE SCALE GENOMIC DNA]</scope>
</reference>
<dbReference type="RefSeq" id="XP_009054403.1">
    <property type="nucleotide sequence ID" value="XM_009056155.1"/>
</dbReference>
<organism evidence="2 3">
    <name type="scientific">Lottia gigantea</name>
    <name type="common">Giant owl limpet</name>
    <dbReference type="NCBI Taxonomy" id="225164"/>
    <lineage>
        <taxon>Eukaryota</taxon>
        <taxon>Metazoa</taxon>
        <taxon>Spiralia</taxon>
        <taxon>Lophotrochozoa</taxon>
        <taxon>Mollusca</taxon>
        <taxon>Gastropoda</taxon>
        <taxon>Patellogastropoda</taxon>
        <taxon>Lottioidea</taxon>
        <taxon>Lottiidae</taxon>
        <taxon>Lottia</taxon>
    </lineage>
</organism>
<protein>
    <recommendedName>
        <fullName evidence="1">Sacsin/Nov domain-containing protein</fullName>
    </recommendedName>
</protein>